<name>A0A2V4VTI0_PAEBA</name>
<gene>
    <name evidence="2" type="primary">ytxJ</name>
    <name evidence="1" type="ORF">DFQ00_11810</name>
    <name evidence="2" type="ORF">HUB98_07670</name>
</gene>
<sequence length="115" mass="12962">MADMTKMTSIEQLNSEVQATEDQPLLLFKHSTRCPISAHAYQEMNDYLHNSPNESVKYGIIYVVEDRPVSNEAAEKLNVKHESPQVILVKKGMPVWHTSHSQITSRALANILSEA</sequence>
<proteinExistence type="predicted"/>
<dbReference type="Gene3D" id="3.40.30.10">
    <property type="entry name" value="Glutaredoxin"/>
    <property type="match status" value="1"/>
</dbReference>
<dbReference type="InterPro" id="IPR036249">
    <property type="entry name" value="Thioredoxin-like_sf"/>
</dbReference>
<dbReference type="Proteomes" id="UP000509327">
    <property type="component" value="Chromosome"/>
</dbReference>
<dbReference type="OrthoDB" id="677051at2"/>
<evidence type="ECO:0000313" key="3">
    <source>
        <dbReference type="Proteomes" id="UP000247790"/>
    </source>
</evidence>
<reference evidence="1 3" key="1">
    <citation type="submission" date="2018-06" db="EMBL/GenBank/DDBJ databases">
        <title>Genomic Encyclopedia of Type Strains, Phase III (KMG-III): the genomes of soil and plant-associated and newly described type strains.</title>
        <authorList>
            <person name="Whitman W."/>
        </authorList>
    </citation>
    <scope>NUCLEOTIDE SEQUENCE [LARGE SCALE GENOMIC DNA]</scope>
    <source>
        <strain evidence="1 3">CECT 7022</strain>
    </source>
</reference>
<dbReference type="InterPro" id="IPR022551">
    <property type="entry name" value="BrxC"/>
</dbReference>
<reference evidence="2 4" key="2">
    <citation type="submission" date="2020-06" db="EMBL/GenBank/DDBJ databases">
        <title>Complete genome of Paenibacillus barcinonensis KACC11450.</title>
        <authorList>
            <person name="Kim M."/>
            <person name="Park Y.-J."/>
            <person name="Shin J.-H."/>
        </authorList>
    </citation>
    <scope>NUCLEOTIDE SEQUENCE [LARGE SCALE GENOMIC DNA]</scope>
    <source>
        <strain evidence="2 4">KACC11450</strain>
    </source>
</reference>
<dbReference type="NCBIfam" id="TIGR04019">
    <property type="entry name" value="B_thiol_YtxJ"/>
    <property type="match status" value="1"/>
</dbReference>
<evidence type="ECO:0000313" key="4">
    <source>
        <dbReference type="Proteomes" id="UP000509327"/>
    </source>
</evidence>
<dbReference type="Pfam" id="PF11009">
    <property type="entry name" value="BrxC"/>
    <property type="match status" value="1"/>
</dbReference>
<accession>A0A2V4VTI0</accession>
<organism evidence="1 3">
    <name type="scientific">Paenibacillus barcinonensis</name>
    <dbReference type="NCBI Taxonomy" id="198119"/>
    <lineage>
        <taxon>Bacteria</taxon>
        <taxon>Bacillati</taxon>
        <taxon>Bacillota</taxon>
        <taxon>Bacilli</taxon>
        <taxon>Bacillales</taxon>
        <taxon>Paenibacillaceae</taxon>
        <taxon>Paenibacillus</taxon>
    </lineage>
</organism>
<protein>
    <submittedName>
        <fullName evidence="1">Bacillithiol system protein YtxJ</fullName>
    </submittedName>
    <submittedName>
        <fullName evidence="2">Bacillithiol system redox-active protein YtxJ</fullName>
    </submittedName>
</protein>
<evidence type="ECO:0000313" key="1">
    <source>
        <dbReference type="EMBL" id="PYE45578.1"/>
    </source>
</evidence>
<dbReference type="SUPFAM" id="SSF52833">
    <property type="entry name" value="Thioredoxin-like"/>
    <property type="match status" value="1"/>
</dbReference>
<dbReference type="EMBL" id="QJSW01000018">
    <property type="protein sequence ID" value="PYE45578.1"/>
    <property type="molecule type" value="Genomic_DNA"/>
</dbReference>
<dbReference type="RefSeq" id="WP_110898549.1">
    <property type="nucleotide sequence ID" value="NZ_CP054614.1"/>
</dbReference>
<keyword evidence="4" id="KW-1185">Reference proteome</keyword>
<dbReference type="EMBL" id="CP054614">
    <property type="protein sequence ID" value="QKS56234.1"/>
    <property type="molecule type" value="Genomic_DNA"/>
</dbReference>
<evidence type="ECO:0000313" key="2">
    <source>
        <dbReference type="EMBL" id="QKS56234.1"/>
    </source>
</evidence>
<dbReference type="Proteomes" id="UP000247790">
    <property type="component" value="Unassembled WGS sequence"/>
</dbReference>
<dbReference type="AlphaFoldDB" id="A0A2V4VTI0"/>